<evidence type="ECO:0000256" key="6">
    <source>
        <dbReference type="ARBA" id="ARBA00022777"/>
    </source>
</evidence>
<evidence type="ECO:0000256" key="1">
    <source>
        <dbReference type="ARBA" id="ARBA00000085"/>
    </source>
</evidence>
<dbReference type="Pfam" id="PF07568">
    <property type="entry name" value="HisKA_2"/>
    <property type="match status" value="1"/>
</dbReference>
<organism evidence="9 10">
    <name type="scientific">Paracoccus liaowanqingii</name>
    <dbReference type="NCBI Taxonomy" id="2560053"/>
    <lineage>
        <taxon>Bacteria</taxon>
        <taxon>Pseudomonadati</taxon>
        <taxon>Pseudomonadota</taxon>
        <taxon>Alphaproteobacteria</taxon>
        <taxon>Rhodobacterales</taxon>
        <taxon>Paracoccaceae</taxon>
        <taxon>Paracoccus</taxon>
    </lineage>
</organism>
<keyword evidence="4" id="KW-0808">Transferase</keyword>
<dbReference type="Gene3D" id="3.30.450.40">
    <property type="match status" value="1"/>
</dbReference>
<dbReference type="PANTHER" id="PTHR41523">
    <property type="entry name" value="TWO-COMPONENT SYSTEM SENSOR PROTEIN"/>
    <property type="match status" value="1"/>
</dbReference>
<keyword evidence="6" id="KW-0418">Kinase</keyword>
<dbReference type="Gene3D" id="3.30.450.20">
    <property type="entry name" value="PAS domain"/>
    <property type="match status" value="1"/>
</dbReference>
<gene>
    <name evidence="9" type="ORF">E4191_20560</name>
</gene>
<dbReference type="InterPro" id="IPR005467">
    <property type="entry name" value="His_kinase_dom"/>
</dbReference>
<dbReference type="SUPFAM" id="SSF55874">
    <property type="entry name" value="ATPase domain of HSP90 chaperone/DNA topoisomerase II/histidine kinase"/>
    <property type="match status" value="1"/>
</dbReference>
<evidence type="ECO:0000256" key="4">
    <source>
        <dbReference type="ARBA" id="ARBA00022679"/>
    </source>
</evidence>
<dbReference type="AlphaFoldDB" id="A0A4Y5SU63"/>
<dbReference type="EC" id="2.7.13.3" evidence="2"/>
<dbReference type="InterPro" id="IPR029016">
    <property type="entry name" value="GAF-like_dom_sf"/>
</dbReference>
<evidence type="ECO:0000256" key="7">
    <source>
        <dbReference type="ARBA" id="ARBA00022840"/>
    </source>
</evidence>
<dbReference type="PANTHER" id="PTHR41523:SF8">
    <property type="entry name" value="ETHYLENE RESPONSE SENSOR PROTEIN"/>
    <property type="match status" value="1"/>
</dbReference>
<evidence type="ECO:0000313" key="10">
    <source>
        <dbReference type="Proteomes" id="UP000296374"/>
    </source>
</evidence>
<name>A0A4Y5SU63_9RHOB</name>
<keyword evidence="5" id="KW-0547">Nucleotide-binding</keyword>
<keyword evidence="7" id="KW-0067">ATP-binding</keyword>
<feature type="domain" description="Histidine kinase" evidence="8">
    <location>
        <begin position="250"/>
        <end position="442"/>
    </location>
</feature>
<dbReference type="GO" id="GO:0004673">
    <property type="term" value="F:protein histidine kinase activity"/>
    <property type="evidence" value="ECO:0007669"/>
    <property type="project" value="UniProtKB-EC"/>
</dbReference>
<dbReference type="InterPro" id="IPR011495">
    <property type="entry name" value="Sig_transdc_His_kin_sub2_dim/P"/>
</dbReference>
<keyword evidence="3" id="KW-0597">Phosphoprotein</keyword>
<dbReference type="InterPro" id="IPR003018">
    <property type="entry name" value="GAF"/>
</dbReference>
<dbReference type="PROSITE" id="PS50109">
    <property type="entry name" value="HIS_KIN"/>
    <property type="match status" value="1"/>
</dbReference>
<dbReference type="Proteomes" id="UP000296374">
    <property type="component" value="Plasmid unnamed4"/>
</dbReference>
<accession>A0A4Y5SU63</accession>
<dbReference type="InterPro" id="IPR036890">
    <property type="entry name" value="HATPase_C_sf"/>
</dbReference>
<dbReference type="SMART" id="SM00387">
    <property type="entry name" value="HATPase_c"/>
    <property type="match status" value="1"/>
</dbReference>
<dbReference type="SMART" id="SM00065">
    <property type="entry name" value="GAF"/>
    <property type="match status" value="1"/>
</dbReference>
<dbReference type="Pfam" id="PF02518">
    <property type="entry name" value="HATPase_c"/>
    <property type="match status" value="1"/>
</dbReference>
<evidence type="ECO:0000256" key="2">
    <source>
        <dbReference type="ARBA" id="ARBA00012438"/>
    </source>
</evidence>
<dbReference type="Gene3D" id="3.30.565.10">
    <property type="entry name" value="Histidine kinase-like ATPase, C-terminal domain"/>
    <property type="match status" value="1"/>
</dbReference>
<dbReference type="Pfam" id="PF13185">
    <property type="entry name" value="GAF_2"/>
    <property type="match status" value="1"/>
</dbReference>
<evidence type="ECO:0000256" key="3">
    <source>
        <dbReference type="ARBA" id="ARBA00022553"/>
    </source>
</evidence>
<sequence>MLRRLGVAVSRRSPHQKWLNRALDCSGYAVANAVGITLCIPGRKVCCPFDLQAEPQQVSQGDDVSNIEQTEIRQKVLADFSEFALRSDSLDDVLQEACRLVAEALNADLAKVLEVEEGGRSALVKAGIGWKPGIVGKERILFSERSSEGYALDRGEPVISRDINDENRFEFADFLIDHGVVSLINVPIYLPGRMPYGLLQVDSTEIRKFGDTDIQFLRTYATILGPVIDRLHKVQSLEQAADVNRRLMQELQHRVKNHLSIVVSLVRARARQTKSDEARAELMAVGKRIDTLRLVHEQLYRNGMPDHLPLRPFLSQLISGLCSMHENDDGKIALDFSIDDIELAADIAVPLGLIANEFVTNSLKYAFGPEGGTISVSVKSTNERLQVCMRDDGKGMQPVLQSTPPGSGTGMKLIEALAEQLDGNLTWPMSQPGTMLCIDLRR</sequence>
<dbReference type="EMBL" id="CP040763">
    <property type="protein sequence ID" value="QDA36493.1"/>
    <property type="molecule type" value="Genomic_DNA"/>
</dbReference>
<dbReference type="SUPFAM" id="SSF55781">
    <property type="entry name" value="GAF domain-like"/>
    <property type="match status" value="1"/>
</dbReference>
<dbReference type="KEGG" id="plia:E4191_20560"/>
<evidence type="ECO:0000256" key="5">
    <source>
        <dbReference type="ARBA" id="ARBA00022741"/>
    </source>
</evidence>
<proteinExistence type="predicted"/>
<reference evidence="10" key="1">
    <citation type="submission" date="2019-05" db="EMBL/GenBank/DDBJ databases">
        <title>Tamlana fucoidanivorans sp. nov., isolated from the surface of algae collected from Fujian province in China.</title>
        <authorList>
            <person name="Li J."/>
        </authorList>
    </citation>
    <scope>NUCLEOTIDE SEQUENCE [LARGE SCALE GENOMIC DNA]</scope>
    <source>
        <strain evidence="10">2251</strain>
        <plasmid evidence="10">unnamed4</plasmid>
    </source>
</reference>
<comment type="catalytic activity">
    <reaction evidence="1">
        <text>ATP + protein L-histidine = ADP + protein N-phospho-L-histidine.</text>
        <dbReference type="EC" id="2.7.13.3"/>
    </reaction>
</comment>
<protein>
    <recommendedName>
        <fullName evidence="2">histidine kinase</fullName>
        <ecNumber evidence="2">2.7.13.3</ecNumber>
    </recommendedName>
</protein>
<evidence type="ECO:0000313" key="9">
    <source>
        <dbReference type="EMBL" id="QDA36493.1"/>
    </source>
</evidence>
<geneLocation type="plasmid" evidence="9 10">
    <name>unnamed4</name>
</geneLocation>
<dbReference type="GO" id="GO:0005524">
    <property type="term" value="F:ATP binding"/>
    <property type="evidence" value="ECO:0007669"/>
    <property type="project" value="UniProtKB-KW"/>
</dbReference>
<dbReference type="InterPro" id="IPR003594">
    <property type="entry name" value="HATPase_dom"/>
</dbReference>
<keyword evidence="9" id="KW-0614">Plasmid</keyword>
<evidence type="ECO:0000259" key="8">
    <source>
        <dbReference type="PROSITE" id="PS50109"/>
    </source>
</evidence>